<gene>
    <name evidence="6" type="ORF">JK363_41580</name>
</gene>
<dbReference type="PROSITE" id="PS50075">
    <property type="entry name" value="CARRIER"/>
    <property type="match status" value="1"/>
</dbReference>
<dbReference type="EMBL" id="JAERRF010000183">
    <property type="protein sequence ID" value="MBL1102949.1"/>
    <property type="molecule type" value="Genomic_DNA"/>
</dbReference>
<feature type="non-terminal residue" evidence="6">
    <location>
        <position position="179"/>
    </location>
</feature>
<evidence type="ECO:0000256" key="4">
    <source>
        <dbReference type="ARBA" id="ARBA00023268"/>
    </source>
</evidence>
<dbReference type="SMART" id="SM01294">
    <property type="entry name" value="PKS_PP_betabranch"/>
    <property type="match status" value="1"/>
</dbReference>
<dbReference type="SUPFAM" id="SSF47336">
    <property type="entry name" value="ACP-like"/>
    <property type="match status" value="1"/>
</dbReference>
<dbReference type="Pfam" id="PF00109">
    <property type="entry name" value="ketoacyl-synt"/>
    <property type="match status" value="1"/>
</dbReference>
<dbReference type="InterPro" id="IPR009081">
    <property type="entry name" value="PP-bd_ACP"/>
</dbReference>
<comment type="caution">
    <text evidence="6">The sequence shown here is derived from an EMBL/GenBank/DDBJ whole genome shotgun (WGS) entry which is preliminary data.</text>
</comment>
<dbReference type="PROSITE" id="PS00012">
    <property type="entry name" value="PHOSPHOPANTETHEINE"/>
    <property type="match status" value="1"/>
</dbReference>
<dbReference type="Pfam" id="PF00550">
    <property type="entry name" value="PP-binding"/>
    <property type="match status" value="1"/>
</dbReference>
<protein>
    <submittedName>
        <fullName evidence="6">Modular polyketide synthase</fullName>
    </submittedName>
</protein>
<feature type="domain" description="Carrier" evidence="5">
    <location>
        <begin position="6"/>
        <end position="81"/>
    </location>
</feature>
<keyword evidence="7" id="KW-1185">Reference proteome</keyword>
<dbReference type="PANTHER" id="PTHR43775">
    <property type="entry name" value="FATTY ACID SYNTHASE"/>
    <property type="match status" value="1"/>
</dbReference>
<keyword evidence="2" id="KW-0597">Phosphoprotein</keyword>
<evidence type="ECO:0000256" key="3">
    <source>
        <dbReference type="ARBA" id="ARBA00022679"/>
    </source>
</evidence>
<dbReference type="SMART" id="SM00823">
    <property type="entry name" value="PKS_PP"/>
    <property type="match status" value="1"/>
</dbReference>
<dbReference type="InterPro" id="IPR014030">
    <property type="entry name" value="Ketoacyl_synth_N"/>
</dbReference>
<name>A0ABS1NS63_9ACTN</name>
<dbReference type="RefSeq" id="WP_236076599.1">
    <property type="nucleotide sequence ID" value="NZ_JAERRF010000183.1"/>
</dbReference>
<keyword evidence="1" id="KW-0596">Phosphopantetheine</keyword>
<evidence type="ECO:0000256" key="2">
    <source>
        <dbReference type="ARBA" id="ARBA00022553"/>
    </source>
</evidence>
<accession>A0ABS1NS63</accession>
<dbReference type="InterPro" id="IPR036736">
    <property type="entry name" value="ACP-like_sf"/>
</dbReference>
<reference evidence="6 7" key="1">
    <citation type="submission" date="2021-01" db="EMBL/GenBank/DDBJ databases">
        <title>WGS of actinomycetes isolated from Thailand.</title>
        <authorList>
            <person name="Thawai C."/>
        </authorList>
    </citation>
    <scope>NUCLEOTIDE SEQUENCE [LARGE SCALE GENOMIC DNA]</scope>
    <source>
        <strain evidence="6 7">CA1R205</strain>
    </source>
</reference>
<evidence type="ECO:0000256" key="1">
    <source>
        <dbReference type="ARBA" id="ARBA00022450"/>
    </source>
</evidence>
<sequence length="179" mass="18752">TAARDEALLDVVRGQVAKVLSHDSPTAVDPARAFRDLGFDSLMAVELRNGLSAVTGLRLPATLVFDYPTPQVLADHLRKELFAGPARVVDRSVGVLPSVVDDPVVIVGMGCRYPGGVSSPEGLWELVAGGVDAVCGVPGDRGWGGESSVWSGGFLRDAGEFDADFFGMSPREALATDAQ</sequence>
<dbReference type="SUPFAM" id="SSF53901">
    <property type="entry name" value="Thiolase-like"/>
    <property type="match status" value="1"/>
</dbReference>
<dbReference type="InterPro" id="IPR016039">
    <property type="entry name" value="Thiolase-like"/>
</dbReference>
<proteinExistence type="predicted"/>
<evidence type="ECO:0000313" key="7">
    <source>
        <dbReference type="Proteomes" id="UP000634229"/>
    </source>
</evidence>
<evidence type="ECO:0000313" key="6">
    <source>
        <dbReference type="EMBL" id="MBL1102949.1"/>
    </source>
</evidence>
<dbReference type="InterPro" id="IPR050091">
    <property type="entry name" value="PKS_NRPS_Biosynth_Enz"/>
</dbReference>
<dbReference type="InterPro" id="IPR020806">
    <property type="entry name" value="PKS_PP-bd"/>
</dbReference>
<dbReference type="InterPro" id="IPR006162">
    <property type="entry name" value="Ppantetheine_attach_site"/>
</dbReference>
<dbReference type="PANTHER" id="PTHR43775:SF51">
    <property type="entry name" value="INACTIVE PHENOLPHTHIOCEROL SYNTHESIS POLYKETIDE SYNTHASE TYPE I PKS1-RELATED"/>
    <property type="match status" value="1"/>
</dbReference>
<organism evidence="6 7">
    <name type="scientific">Streptomyces coffeae</name>
    <dbReference type="NCBI Taxonomy" id="621382"/>
    <lineage>
        <taxon>Bacteria</taxon>
        <taxon>Bacillati</taxon>
        <taxon>Actinomycetota</taxon>
        <taxon>Actinomycetes</taxon>
        <taxon>Kitasatosporales</taxon>
        <taxon>Streptomycetaceae</taxon>
        <taxon>Streptomyces</taxon>
    </lineage>
</organism>
<feature type="non-terminal residue" evidence="6">
    <location>
        <position position="1"/>
    </location>
</feature>
<dbReference type="Proteomes" id="UP000634229">
    <property type="component" value="Unassembled WGS sequence"/>
</dbReference>
<evidence type="ECO:0000259" key="5">
    <source>
        <dbReference type="PROSITE" id="PS50075"/>
    </source>
</evidence>
<dbReference type="Gene3D" id="3.40.47.10">
    <property type="match status" value="1"/>
</dbReference>
<keyword evidence="4" id="KW-0511">Multifunctional enzyme</keyword>
<keyword evidence="3" id="KW-0808">Transferase</keyword>
<dbReference type="Gene3D" id="1.10.1200.10">
    <property type="entry name" value="ACP-like"/>
    <property type="match status" value="1"/>
</dbReference>